<dbReference type="GO" id="GO:0003700">
    <property type="term" value="F:DNA-binding transcription factor activity"/>
    <property type="evidence" value="ECO:0007669"/>
    <property type="project" value="InterPro"/>
</dbReference>
<evidence type="ECO:0000256" key="2">
    <source>
        <dbReference type="ARBA" id="ARBA00023125"/>
    </source>
</evidence>
<keyword evidence="2" id="KW-0238">DNA-binding</keyword>
<name>A0A7C9JW00_9PROT</name>
<dbReference type="Proteomes" id="UP000483432">
    <property type="component" value="Unassembled WGS sequence"/>
</dbReference>
<dbReference type="EMBL" id="JAAFGW010000037">
    <property type="protein sequence ID" value="NDP47537.1"/>
    <property type="molecule type" value="Genomic_DNA"/>
</dbReference>
<dbReference type="PROSITE" id="PS01117">
    <property type="entry name" value="HTH_MARR_1"/>
    <property type="match status" value="1"/>
</dbReference>
<proteinExistence type="predicted"/>
<evidence type="ECO:0000256" key="3">
    <source>
        <dbReference type="ARBA" id="ARBA00023163"/>
    </source>
</evidence>
<evidence type="ECO:0000259" key="4">
    <source>
        <dbReference type="PROSITE" id="PS50995"/>
    </source>
</evidence>
<dbReference type="Pfam" id="PF01047">
    <property type="entry name" value="MarR"/>
    <property type="match status" value="1"/>
</dbReference>
<evidence type="ECO:0000313" key="5">
    <source>
        <dbReference type="EMBL" id="NDP47537.1"/>
    </source>
</evidence>
<dbReference type="PANTHER" id="PTHR42756">
    <property type="entry name" value="TRANSCRIPTIONAL REGULATOR, MARR"/>
    <property type="match status" value="1"/>
</dbReference>
<dbReference type="InterPro" id="IPR023187">
    <property type="entry name" value="Tscrpt_reg_MarR-type_CS"/>
</dbReference>
<dbReference type="InterPro" id="IPR036390">
    <property type="entry name" value="WH_DNA-bd_sf"/>
</dbReference>
<evidence type="ECO:0000313" key="6">
    <source>
        <dbReference type="Proteomes" id="UP000483432"/>
    </source>
</evidence>
<dbReference type="PROSITE" id="PS50995">
    <property type="entry name" value="HTH_MARR_2"/>
    <property type="match status" value="1"/>
</dbReference>
<dbReference type="InterPro" id="IPR000835">
    <property type="entry name" value="HTH_MarR-typ"/>
</dbReference>
<dbReference type="PRINTS" id="PR00598">
    <property type="entry name" value="HTHMARR"/>
</dbReference>
<dbReference type="GO" id="GO:0003677">
    <property type="term" value="F:DNA binding"/>
    <property type="evidence" value="ECO:0007669"/>
    <property type="project" value="UniProtKB-KW"/>
</dbReference>
<accession>A0A7C9JW00</accession>
<dbReference type="Gene3D" id="1.10.10.10">
    <property type="entry name" value="Winged helix-like DNA-binding domain superfamily/Winged helix DNA-binding domain"/>
    <property type="match status" value="1"/>
</dbReference>
<evidence type="ECO:0000256" key="1">
    <source>
        <dbReference type="ARBA" id="ARBA00023015"/>
    </source>
</evidence>
<feature type="domain" description="HTH marR-type" evidence="4">
    <location>
        <begin position="6"/>
        <end position="145"/>
    </location>
</feature>
<protein>
    <submittedName>
        <fullName evidence="5">Winged helix-turn-helix transcriptional regulator</fullName>
    </submittedName>
</protein>
<organism evidence="5 6">
    <name type="scientific">Sulfuriferula multivorans</name>
    <dbReference type="NCBI Taxonomy" id="1559896"/>
    <lineage>
        <taxon>Bacteria</taxon>
        <taxon>Pseudomonadati</taxon>
        <taxon>Pseudomonadota</taxon>
        <taxon>Betaproteobacteria</taxon>
        <taxon>Nitrosomonadales</taxon>
        <taxon>Sulfuricellaceae</taxon>
        <taxon>Sulfuriferula</taxon>
    </lineage>
</organism>
<dbReference type="SUPFAM" id="SSF46785">
    <property type="entry name" value="Winged helix' DNA-binding domain"/>
    <property type="match status" value="1"/>
</dbReference>
<reference evidence="5 6" key="1">
    <citation type="submission" date="2019-09" db="EMBL/GenBank/DDBJ databases">
        <title>H2 Metabolism Revealed by Metagenomic Analysis in Subglacial Sediment of East Antarctica.</title>
        <authorList>
            <person name="Yang Z."/>
            <person name="Zhang Y."/>
            <person name="Lv Y."/>
            <person name="Yan W."/>
            <person name="Xiao X."/>
            <person name="Sun B."/>
            <person name="Ma H."/>
        </authorList>
    </citation>
    <scope>NUCLEOTIDE SEQUENCE [LARGE SCALE GENOMIC DNA]</scope>
    <source>
        <strain evidence="5">Bin2_2</strain>
    </source>
</reference>
<dbReference type="AlphaFoldDB" id="A0A7C9JW00"/>
<dbReference type="SMART" id="SM00347">
    <property type="entry name" value="HTH_MARR"/>
    <property type="match status" value="1"/>
</dbReference>
<sequence length="157" mass="17177">MTNPLATETLKQLRIIISAVRQHFRALEEVCGVSGAQIWILAAIAETPGITVSQLGKTLSVHVSTVSNMLDKLAKAGLVERLRREDDRRVVNLQLTAEGQTVLARAPQPLTGLVPHALDNLPEPALIRLNEDLALLIQQMQYVDHGNANKPLSVLVR</sequence>
<dbReference type="PANTHER" id="PTHR42756:SF1">
    <property type="entry name" value="TRANSCRIPTIONAL REPRESSOR OF EMRAB OPERON"/>
    <property type="match status" value="1"/>
</dbReference>
<keyword evidence="1" id="KW-0805">Transcription regulation</keyword>
<dbReference type="InterPro" id="IPR036388">
    <property type="entry name" value="WH-like_DNA-bd_sf"/>
</dbReference>
<gene>
    <name evidence="5" type="ORF">GZ085_03930</name>
</gene>
<keyword evidence="3" id="KW-0804">Transcription</keyword>
<comment type="caution">
    <text evidence="5">The sequence shown here is derived from an EMBL/GenBank/DDBJ whole genome shotgun (WGS) entry which is preliminary data.</text>
</comment>